<dbReference type="InterPro" id="IPR036872">
    <property type="entry name" value="CH_dom_sf"/>
</dbReference>
<dbReference type="InterPro" id="IPR050540">
    <property type="entry name" value="F-actin_Monoox_Mical"/>
</dbReference>
<dbReference type="Pfam" id="PF00307">
    <property type="entry name" value="CH"/>
    <property type="match status" value="1"/>
</dbReference>
<reference evidence="2" key="1">
    <citation type="submission" date="2020-11" db="EMBL/GenBank/DDBJ databases">
        <authorList>
            <person name="Tran Van P."/>
        </authorList>
    </citation>
    <scope>NUCLEOTIDE SEQUENCE</scope>
</reference>
<feature type="domain" description="Calponin-homology (CH)" evidence="1">
    <location>
        <begin position="1"/>
        <end position="83"/>
    </location>
</feature>
<protein>
    <recommendedName>
        <fullName evidence="1">Calponin-homology (CH) domain-containing protein</fullName>
    </recommendedName>
</protein>
<dbReference type="Gene3D" id="1.10.418.10">
    <property type="entry name" value="Calponin-like domain"/>
    <property type="match status" value="1"/>
</dbReference>
<dbReference type="SUPFAM" id="SSF47576">
    <property type="entry name" value="Calponin-homology domain, CH-domain"/>
    <property type="match status" value="1"/>
</dbReference>
<dbReference type="PROSITE" id="PS50021">
    <property type="entry name" value="CH"/>
    <property type="match status" value="1"/>
</dbReference>
<organism evidence="2">
    <name type="scientific">Timema monikensis</name>
    <dbReference type="NCBI Taxonomy" id="170555"/>
    <lineage>
        <taxon>Eukaryota</taxon>
        <taxon>Metazoa</taxon>
        <taxon>Ecdysozoa</taxon>
        <taxon>Arthropoda</taxon>
        <taxon>Hexapoda</taxon>
        <taxon>Insecta</taxon>
        <taxon>Pterygota</taxon>
        <taxon>Neoptera</taxon>
        <taxon>Polyneoptera</taxon>
        <taxon>Phasmatodea</taxon>
        <taxon>Timematodea</taxon>
        <taxon>Timematoidea</taxon>
        <taxon>Timematidae</taxon>
        <taxon>Timema</taxon>
    </lineage>
</organism>
<dbReference type="AlphaFoldDB" id="A0A7R9EFT4"/>
<evidence type="ECO:0000259" key="1">
    <source>
        <dbReference type="PROSITE" id="PS50021"/>
    </source>
</evidence>
<sequence>MNENFQKIGSWRNGLAFNALLHSHRPDLINYEALQPRQHRQNLNNAFDVANTILGVPKILDAEAVELNTTSALANYATEAGEL</sequence>
<accession>A0A7R9EFT4</accession>
<dbReference type="InterPro" id="IPR001715">
    <property type="entry name" value="CH_dom"/>
</dbReference>
<evidence type="ECO:0000313" key="2">
    <source>
        <dbReference type="EMBL" id="CAD7433190.1"/>
    </source>
</evidence>
<dbReference type="PANTHER" id="PTHR23167:SF82">
    <property type="entry name" value="CALPONIN-HOMOLOGY (CH) DOMAIN-CONTAINING PROTEIN"/>
    <property type="match status" value="1"/>
</dbReference>
<gene>
    <name evidence="2" type="ORF">TMSB3V08_LOCUS9872</name>
</gene>
<proteinExistence type="predicted"/>
<dbReference type="PANTHER" id="PTHR23167">
    <property type="entry name" value="CALPONIN HOMOLOGY DOMAIN-CONTAINING PROTEIN DDB_G0272472-RELATED"/>
    <property type="match status" value="1"/>
</dbReference>
<dbReference type="EMBL" id="OB796199">
    <property type="protein sequence ID" value="CAD7433190.1"/>
    <property type="molecule type" value="Genomic_DNA"/>
</dbReference>
<name>A0A7R9EFT4_9NEOP</name>